<sequence length="101" mass="11576">MMILQDAVRHQVMFDGMTNNATDEDGVRMPGGAQPVRKVEVAMRDFRIRCADRGVQNPDTLFESDLFRNSGFTVDRENDLLVREFDMATEPVEEPHDTIME</sequence>
<dbReference type="Pfam" id="PF23669">
    <property type="entry name" value="WHD_MCM2"/>
    <property type="match status" value="1"/>
</dbReference>
<dbReference type="EMBL" id="BDIP01003785">
    <property type="protein sequence ID" value="GIQ88121.1"/>
    <property type="molecule type" value="Genomic_DNA"/>
</dbReference>
<reference evidence="2 3" key="1">
    <citation type="journal article" date="2018" name="PLoS ONE">
        <title>The draft genome of Kipferlia bialata reveals reductive genome evolution in fornicate parasites.</title>
        <authorList>
            <person name="Tanifuji G."/>
            <person name="Takabayashi S."/>
            <person name="Kume K."/>
            <person name="Takagi M."/>
            <person name="Nakayama T."/>
            <person name="Kamikawa R."/>
            <person name="Inagaki Y."/>
            <person name="Hashimoto T."/>
        </authorList>
    </citation>
    <scope>NUCLEOTIDE SEQUENCE [LARGE SCALE GENOMIC DNA]</scope>
    <source>
        <strain evidence="2">NY0173</strain>
    </source>
</reference>
<evidence type="ECO:0000259" key="1">
    <source>
        <dbReference type="Pfam" id="PF23669"/>
    </source>
</evidence>
<dbReference type="AlphaFoldDB" id="A0A9K3GMR4"/>
<evidence type="ECO:0000313" key="2">
    <source>
        <dbReference type="EMBL" id="GIQ88121.1"/>
    </source>
</evidence>
<proteinExistence type="predicted"/>
<protein>
    <recommendedName>
        <fullName evidence="1">DNA replication licensing factor MCM2-like winged-helix domain-containing protein</fullName>
    </recommendedName>
</protein>
<dbReference type="Proteomes" id="UP000265618">
    <property type="component" value="Unassembled WGS sequence"/>
</dbReference>
<dbReference type="InterPro" id="IPR059098">
    <property type="entry name" value="WHD_MCM2"/>
</dbReference>
<evidence type="ECO:0000313" key="3">
    <source>
        <dbReference type="Proteomes" id="UP000265618"/>
    </source>
</evidence>
<gene>
    <name evidence="2" type="ORF">KIPB_010297</name>
</gene>
<keyword evidence="3" id="KW-1185">Reference proteome</keyword>
<feature type="domain" description="DNA replication licensing factor MCM2-like winged-helix" evidence="1">
    <location>
        <begin position="1"/>
        <end position="79"/>
    </location>
</feature>
<comment type="caution">
    <text evidence="2">The sequence shown here is derived from an EMBL/GenBank/DDBJ whole genome shotgun (WGS) entry which is preliminary data.</text>
</comment>
<organism evidence="2 3">
    <name type="scientific">Kipferlia bialata</name>
    <dbReference type="NCBI Taxonomy" id="797122"/>
    <lineage>
        <taxon>Eukaryota</taxon>
        <taxon>Metamonada</taxon>
        <taxon>Carpediemonas-like organisms</taxon>
        <taxon>Kipferlia</taxon>
    </lineage>
</organism>
<name>A0A9K3GMR4_9EUKA</name>
<accession>A0A9K3GMR4</accession>